<evidence type="ECO:0000313" key="6">
    <source>
        <dbReference type="Proteomes" id="UP001355653"/>
    </source>
</evidence>
<keyword evidence="2" id="KW-0238">DNA-binding</keyword>
<dbReference type="PANTHER" id="PTHR43280:SF10">
    <property type="entry name" value="REGULATORY PROTEIN POCR"/>
    <property type="match status" value="1"/>
</dbReference>
<dbReference type="Gene3D" id="1.10.10.60">
    <property type="entry name" value="Homeodomain-like"/>
    <property type="match status" value="2"/>
</dbReference>
<name>A0ABU6DDK3_9BACL</name>
<sequence length="275" mass="31983">MNYEFLIGFTPRILDVVERNAAYWREFRYDLIRDHTRLHTFSYVLGGEGVLELEGEKHTLRAGDLFQVRPGTFMRITTTPEQPVCFISFQFHYRITHWENGEMLQTVCGDRLPVSGNYAPIGQMAIEEGFRNGLQIWESKEDGYEWRVKLEFLNVIQKVNELTNMEHEETPTVIAVQKATAYIKKHFQQPISREIVAEHVSLSPGYLSIAFKKYIGLGIVAYIVKMRLDHAKYLLKSSKLPIRDVSDACGFTDSFYFTRVFKKETGMSPRDYRNS</sequence>
<keyword evidence="1" id="KW-0805">Transcription regulation</keyword>
<dbReference type="RefSeq" id="WP_127452655.1">
    <property type="nucleotide sequence ID" value="NZ_JAROBY010000026.1"/>
</dbReference>
<dbReference type="PANTHER" id="PTHR43280">
    <property type="entry name" value="ARAC-FAMILY TRANSCRIPTIONAL REGULATOR"/>
    <property type="match status" value="1"/>
</dbReference>
<dbReference type="Gene3D" id="2.60.120.10">
    <property type="entry name" value="Jelly Rolls"/>
    <property type="match status" value="1"/>
</dbReference>
<feature type="domain" description="HTH araC/xylS-type" evidence="4">
    <location>
        <begin position="177"/>
        <end position="275"/>
    </location>
</feature>
<keyword evidence="3" id="KW-0804">Transcription</keyword>
<evidence type="ECO:0000259" key="4">
    <source>
        <dbReference type="PROSITE" id="PS01124"/>
    </source>
</evidence>
<dbReference type="Pfam" id="PF12833">
    <property type="entry name" value="HTH_18"/>
    <property type="match status" value="1"/>
</dbReference>
<proteinExistence type="predicted"/>
<dbReference type="SUPFAM" id="SSF51182">
    <property type="entry name" value="RmlC-like cupins"/>
    <property type="match status" value="1"/>
</dbReference>
<protein>
    <submittedName>
        <fullName evidence="5">AraC family transcriptional regulator</fullName>
    </submittedName>
</protein>
<dbReference type="PROSITE" id="PS00041">
    <property type="entry name" value="HTH_ARAC_FAMILY_1"/>
    <property type="match status" value="1"/>
</dbReference>
<dbReference type="PRINTS" id="PR00032">
    <property type="entry name" value="HTHARAC"/>
</dbReference>
<evidence type="ECO:0000313" key="5">
    <source>
        <dbReference type="EMBL" id="MEB4795470.1"/>
    </source>
</evidence>
<dbReference type="InterPro" id="IPR011051">
    <property type="entry name" value="RmlC_Cupin_sf"/>
</dbReference>
<evidence type="ECO:0000256" key="2">
    <source>
        <dbReference type="ARBA" id="ARBA00023125"/>
    </source>
</evidence>
<evidence type="ECO:0000256" key="1">
    <source>
        <dbReference type="ARBA" id="ARBA00023015"/>
    </source>
</evidence>
<dbReference type="Proteomes" id="UP001355653">
    <property type="component" value="Unassembled WGS sequence"/>
</dbReference>
<dbReference type="Pfam" id="PF07883">
    <property type="entry name" value="Cupin_2"/>
    <property type="match status" value="1"/>
</dbReference>
<dbReference type="InterPro" id="IPR009057">
    <property type="entry name" value="Homeodomain-like_sf"/>
</dbReference>
<dbReference type="EMBL" id="JAROBY010000026">
    <property type="protein sequence ID" value="MEB4795470.1"/>
    <property type="molecule type" value="Genomic_DNA"/>
</dbReference>
<dbReference type="SMART" id="SM00342">
    <property type="entry name" value="HTH_ARAC"/>
    <property type="match status" value="1"/>
</dbReference>
<organism evidence="5 6">
    <name type="scientific">Paenibacillus chondroitinus</name>
    <dbReference type="NCBI Taxonomy" id="59842"/>
    <lineage>
        <taxon>Bacteria</taxon>
        <taxon>Bacillati</taxon>
        <taxon>Bacillota</taxon>
        <taxon>Bacilli</taxon>
        <taxon>Bacillales</taxon>
        <taxon>Paenibacillaceae</taxon>
        <taxon>Paenibacillus</taxon>
    </lineage>
</organism>
<dbReference type="InterPro" id="IPR020449">
    <property type="entry name" value="Tscrpt_reg_AraC-type_HTH"/>
</dbReference>
<keyword evidence="6" id="KW-1185">Reference proteome</keyword>
<dbReference type="SUPFAM" id="SSF46689">
    <property type="entry name" value="Homeodomain-like"/>
    <property type="match status" value="2"/>
</dbReference>
<gene>
    <name evidence="5" type="ORF">P5G65_16320</name>
</gene>
<dbReference type="InterPro" id="IPR013096">
    <property type="entry name" value="Cupin_2"/>
</dbReference>
<evidence type="ECO:0000256" key="3">
    <source>
        <dbReference type="ARBA" id="ARBA00023163"/>
    </source>
</evidence>
<dbReference type="CDD" id="cd02208">
    <property type="entry name" value="cupin_RmlC-like"/>
    <property type="match status" value="1"/>
</dbReference>
<accession>A0ABU6DDK3</accession>
<dbReference type="PROSITE" id="PS01124">
    <property type="entry name" value="HTH_ARAC_FAMILY_2"/>
    <property type="match status" value="1"/>
</dbReference>
<dbReference type="InterPro" id="IPR018060">
    <property type="entry name" value="HTH_AraC"/>
</dbReference>
<dbReference type="InterPro" id="IPR014710">
    <property type="entry name" value="RmlC-like_jellyroll"/>
</dbReference>
<dbReference type="InterPro" id="IPR018062">
    <property type="entry name" value="HTH_AraC-typ_CS"/>
</dbReference>
<comment type="caution">
    <text evidence="5">The sequence shown here is derived from an EMBL/GenBank/DDBJ whole genome shotgun (WGS) entry which is preliminary data.</text>
</comment>
<reference evidence="5 6" key="1">
    <citation type="submission" date="2023-03" db="EMBL/GenBank/DDBJ databases">
        <title>Bacillus Genome Sequencing.</title>
        <authorList>
            <person name="Dunlap C."/>
        </authorList>
    </citation>
    <scope>NUCLEOTIDE SEQUENCE [LARGE SCALE GENOMIC DNA]</scope>
    <source>
        <strain evidence="5 6">NRS-1351</strain>
    </source>
</reference>